<reference evidence="1" key="2">
    <citation type="submission" date="2021-04" db="EMBL/GenBank/DDBJ databases">
        <authorList>
            <person name="Gilroy R."/>
        </authorList>
    </citation>
    <scope>NUCLEOTIDE SEQUENCE</scope>
    <source>
        <strain evidence="1">ChiGjej1B1-14440</strain>
    </source>
</reference>
<dbReference type="AlphaFoldDB" id="A0A9D1XNG6"/>
<protein>
    <submittedName>
        <fullName evidence="1">Uncharacterized protein</fullName>
    </submittedName>
</protein>
<sequence>MDNIIINEDKETIKKEINTFCNELYNLEYTGYVSVPVIIIMYLGQDSYSKINASLQDAFISSFSMQPSLIQTVIDLNVKKEEIENSIKEAIKGVSLQGKNYSDIRIAFVSMMNDEFFKQSNREVVTNILKAFEDLQYLGLNLTKKAFYGLFDQNLMKENYQSAFSFINDGKKLWNNIYHIEIPFVDSNLTKQAQLIALNIIRDDYNMKQDENDGYRWASLYLHYLRISEFITCRLLREIYGKQVDNRQMDTGDWSKSVNEVLDLLFSNLLNVKNNGSYQYVPLNYQETVIPKKKRGFGIFSKKEQNLLSVYNKILKDENVVANLVEQLYENISIDEESYSKIIEKIISSATSIDPNSTVIANHIVKVINSRIERIEQQIYHLKEKKISDTTISNVNDYLQLEYNYQHQIIILEKEKMIIEQVKKNISDDIVLKRVINDIVKKNHNYANLLDELTLSEYGGTLEMLNIQNLPAFQVNLSVNEILHIIDKSFVNEIINNNQSLSKRLQLFLNHTIFNDIPYKHNIGIINKQYTNIQDIISYLLIPTSLSNNTDIFEVTKNYENLLRDVKDIYRVNSFFIISSRTYDSDQYIVNYKRGE</sequence>
<evidence type="ECO:0000313" key="1">
    <source>
        <dbReference type="EMBL" id="HIX82763.1"/>
    </source>
</evidence>
<dbReference type="EMBL" id="DXET01000285">
    <property type="protein sequence ID" value="HIX82763.1"/>
    <property type="molecule type" value="Genomic_DNA"/>
</dbReference>
<evidence type="ECO:0000313" key="2">
    <source>
        <dbReference type="Proteomes" id="UP000886724"/>
    </source>
</evidence>
<organism evidence="1 2">
    <name type="scientific">Candidatus Erysipelatoclostridium merdavium</name>
    <dbReference type="NCBI Taxonomy" id="2838566"/>
    <lineage>
        <taxon>Bacteria</taxon>
        <taxon>Bacillati</taxon>
        <taxon>Bacillota</taxon>
        <taxon>Erysipelotrichia</taxon>
        <taxon>Erysipelotrichales</taxon>
        <taxon>Erysipelotrichales incertae sedis</taxon>
    </lineage>
</organism>
<comment type="caution">
    <text evidence="1">The sequence shown here is derived from an EMBL/GenBank/DDBJ whole genome shotgun (WGS) entry which is preliminary data.</text>
</comment>
<dbReference type="Proteomes" id="UP000886724">
    <property type="component" value="Unassembled WGS sequence"/>
</dbReference>
<name>A0A9D1XNG6_9FIRM</name>
<accession>A0A9D1XNG6</accession>
<reference evidence="1" key="1">
    <citation type="journal article" date="2021" name="PeerJ">
        <title>Extensive microbial diversity within the chicken gut microbiome revealed by metagenomics and culture.</title>
        <authorList>
            <person name="Gilroy R."/>
            <person name="Ravi A."/>
            <person name="Getino M."/>
            <person name="Pursley I."/>
            <person name="Horton D.L."/>
            <person name="Alikhan N.F."/>
            <person name="Baker D."/>
            <person name="Gharbi K."/>
            <person name="Hall N."/>
            <person name="Watson M."/>
            <person name="Adriaenssens E.M."/>
            <person name="Foster-Nyarko E."/>
            <person name="Jarju S."/>
            <person name="Secka A."/>
            <person name="Antonio M."/>
            <person name="Oren A."/>
            <person name="Chaudhuri R.R."/>
            <person name="La Ragione R."/>
            <person name="Hildebrand F."/>
            <person name="Pallen M.J."/>
        </authorList>
    </citation>
    <scope>NUCLEOTIDE SEQUENCE</scope>
    <source>
        <strain evidence="1">ChiGjej1B1-14440</strain>
    </source>
</reference>
<proteinExistence type="predicted"/>
<gene>
    <name evidence="1" type="ORF">H9980_12470</name>
</gene>